<sequence>MNNDREYGLDDASLKMLLLEMAQEHAVAPLLKMIVRQFAQRPHVALARIWLLRKGNCPCPAEGLACDDQAACLHLAASQGHSTVDTRADWSRLDGEFSRFPLGSRKVGWIAATGKAVDVNDIGMDDKWIARPEWARREGIIGFGGQPLLYKGEVLGVLAVFTRIPMMHEEIIWLRMIADHAATAIVNARAYEEIQQLREQLELECSYLREEVQEAHAFGSIVGQSEALKNVLRQVNLVAPTDANVIVLGESGTGKELVAREIHNRSGRHERPMIKVNCASISRELYESEFFGHAKGAFSGALTDRAGRFEAADGGPLFLDEV</sequence>
<dbReference type="AlphaFoldDB" id="A0A5K7YV13"/>
<reference evidence="6 7" key="1">
    <citation type="submission" date="2019-11" db="EMBL/GenBank/DDBJ databases">
        <title>Comparative genomics of hydrocarbon-degrading Desulfosarcina strains.</title>
        <authorList>
            <person name="Watanabe M."/>
            <person name="Kojima H."/>
            <person name="Fukui M."/>
        </authorList>
    </citation>
    <scope>NUCLEOTIDE SEQUENCE [LARGE SCALE GENOMIC DNA]</scope>
    <source>
        <strain evidence="6 7">PL12</strain>
    </source>
</reference>
<dbReference type="SUPFAM" id="SSF52540">
    <property type="entry name" value="P-loop containing nucleoside triphosphate hydrolases"/>
    <property type="match status" value="1"/>
</dbReference>
<name>A0A5K7YV13_9BACT</name>
<dbReference type="EMBL" id="AP021874">
    <property type="protein sequence ID" value="BBO70871.1"/>
    <property type="molecule type" value="Genomic_DNA"/>
</dbReference>
<dbReference type="PANTHER" id="PTHR32071:SF57">
    <property type="entry name" value="C4-DICARBOXYLATE TRANSPORT TRANSCRIPTIONAL REGULATORY PROTEIN DCTD"/>
    <property type="match status" value="1"/>
</dbReference>
<dbReference type="CDD" id="cd00009">
    <property type="entry name" value="AAA"/>
    <property type="match status" value="1"/>
</dbReference>
<dbReference type="KEGG" id="dalk:DSCA_48010"/>
<dbReference type="Pfam" id="PF01590">
    <property type="entry name" value="GAF"/>
    <property type="match status" value="1"/>
</dbReference>
<keyword evidence="7" id="KW-1185">Reference proteome</keyword>
<evidence type="ECO:0000256" key="3">
    <source>
        <dbReference type="ARBA" id="ARBA00023015"/>
    </source>
</evidence>
<dbReference type="Pfam" id="PF00158">
    <property type="entry name" value="Sigma54_activat"/>
    <property type="match status" value="1"/>
</dbReference>
<dbReference type="Gene3D" id="3.30.450.40">
    <property type="match status" value="1"/>
</dbReference>
<protein>
    <recommendedName>
        <fullName evidence="5">Sigma-54 factor interaction domain-containing protein</fullName>
    </recommendedName>
</protein>
<accession>A0A5K7YV13</accession>
<keyword evidence="1" id="KW-0547">Nucleotide-binding</keyword>
<evidence type="ECO:0000313" key="6">
    <source>
        <dbReference type="EMBL" id="BBO70871.1"/>
    </source>
</evidence>
<feature type="domain" description="Sigma-54 factor interaction" evidence="5">
    <location>
        <begin position="221"/>
        <end position="322"/>
    </location>
</feature>
<dbReference type="SMART" id="SM00065">
    <property type="entry name" value="GAF"/>
    <property type="match status" value="1"/>
</dbReference>
<dbReference type="SUPFAM" id="SSF55781">
    <property type="entry name" value="GAF domain-like"/>
    <property type="match status" value="1"/>
</dbReference>
<dbReference type="RefSeq" id="WP_197904653.1">
    <property type="nucleotide sequence ID" value="NZ_AP021874.1"/>
</dbReference>
<dbReference type="InterPro" id="IPR025662">
    <property type="entry name" value="Sigma_54_int_dom_ATP-bd_1"/>
</dbReference>
<keyword evidence="3" id="KW-0805">Transcription regulation</keyword>
<organism evidence="6 7">
    <name type="scientific">Desulfosarcina alkanivorans</name>
    <dbReference type="NCBI Taxonomy" id="571177"/>
    <lineage>
        <taxon>Bacteria</taxon>
        <taxon>Pseudomonadati</taxon>
        <taxon>Thermodesulfobacteriota</taxon>
        <taxon>Desulfobacteria</taxon>
        <taxon>Desulfobacterales</taxon>
        <taxon>Desulfosarcinaceae</taxon>
        <taxon>Desulfosarcina</taxon>
    </lineage>
</organism>
<evidence type="ECO:0000256" key="2">
    <source>
        <dbReference type="ARBA" id="ARBA00022840"/>
    </source>
</evidence>
<evidence type="ECO:0000256" key="1">
    <source>
        <dbReference type="ARBA" id="ARBA00022741"/>
    </source>
</evidence>
<evidence type="ECO:0000256" key="4">
    <source>
        <dbReference type="ARBA" id="ARBA00023163"/>
    </source>
</evidence>
<dbReference type="PROSITE" id="PS00675">
    <property type="entry name" value="SIGMA54_INTERACT_1"/>
    <property type="match status" value="1"/>
</dbReference>
<evidence type="ECO:0000313" key="7">
    <source>
        <dbReference type="Proteomes" id="UP000427906"/>
    </source>
</evidence>
<dbReference type="GO" id="GO:0005524">
    <property type="term" value="F:ATP binding"/>
    <property type="evidence" value="ECO:0007669"/>
    <property type="project" value="UniProtKB-KW"/>
</dbReference>
<dbReference type="InterPro" id="IPR027417">
    <property type="entry name" value="P-loop_NTPase"/>
</dbReference>
<proteinExistence type="predicted"/>
<keyword evidence="2" id="KW-0067">ATP-binding</keyword>
<dbReference type="Proteomes" id="UP000427906">
    <property type="component" value="Chromosome"/>
</dbReference>
<dbReference type="InterPro" id="IPR002078">
    <property type="entry name" value="Sigma_54_int"/>
</dbReference>
<dbReference type="PANTHER" id="PTHR32071">
    <property type="entry name" value="TRANSCRIPTIONAL REGULATORY PROTEIN"/>
    <property type="match status" value="1"/>
</dbReference>
<dbReference type="Gene3D" id="3.40.50.300">
    <property type="entry name" value="P-loop containing nucleotide triphosphate hydrolases"/>
    <property type="match status" value="1"/>
</dbReference>
<dbReference type="InterPro" id="IPR003018">
    <property type="entry name" value="GAF"/>
</dbReference>
<dbReference type="GO" id="GO:0006355">
    <property type="term" value="P:regulation of DNA-templated transcription"/>
    <property type="evidence" value="ECO:0007669"/>
    <property type="project" value="InterPro"/>
</dbReference>
<gene>
    <name evidence="6" type="ORF">DSCA_48010</name>
</gene>
<dbReference type="GO" id="GO:0003677">
    <property type="term" value="F:DNA binding"/>
    <property type="evidence" value="ECO:0007669"/>
    <property type="project" value="UniProtKB-KW"/>
</dbReference>
<dbReference type="InterPro" id="IPR029016">
    <property type="entry name" value="GAF-like_dom_sf"/>
</dbReference>
<keyword evidence="4" id="KW-0804">Transcription</keyword>
<evidence type="ECO:0000259" key="5">
    <source>
        <dbReference type="PROSITE" id="PS50045"/>
    </source>
</evidence>
<dbReference type="PROSITE" id="PS50045">
    <property type="entry name" value="SIGMA54_INTERACT_4"/>
    <property type="match status" value="1"/>
</dbReference>